<sequence length="103" mass="11697">MILSQSNTLTEDIAAARVAGFTSDFMYREGRLLCRTNNRWYQIEDLTLIEYCRHEGMNDPGDSSILFLIETNDSIKGCLTSAYGKDADTDLISFVMSLEKKEK</sequence>
<dbReference type="OrthoDB" id="8418771at2"/>
<dbReference type="KEGG" id="ddo:I597_0493"/>
<comment type="caution">
    <text evidence="1">The sequence shown here is derived from an EMBL/GenBank/DDBJ whole genome shotgun (WGS) entry which is preliminary data.</text>
</comment>
<evidence type="ECO:0000313" key="2">
    <source>
        <dbReference type="Proteomes" id="UP000030140"/>
    </source>
</evidence>
<organism evidence="1 2">
    <name type="scientific">Dokdonia donghaensis DSW-1</name>
    <dbReference type="NCBI Taxonomy" id="1300343"/>
    <lineage>
        <taxon>Bacteria</taxon>
        <taxon>Pseudomonadati</taxon>
        <taxon>Bacteroidota</taxon>
        <taxon>Flavobacteriia</taxon>
        <taxon>Flavobacteriales</taxon>
        <taxon>Flavobacteriaceae</taxon>
        <taxon>Dokdonia</taxon>
    </lineage>
</organism>
<reference evidence="1 2" key="1">
    <citation type="submission" date="2014-10" db="EMBL/GenBank/DDBJ databases">
        <title>Draft genome sequence of the proteorhodopsin-containing marine bacterium Dokdonia donghaensis.</title>
        <authorList>
            <person name="Gomez-Consarnau L."/>
            <person name="Gonzalez J.M."/>
            <person name="Riedel T."/>
            <person name="Jaenicke S."/>
            <person name="Wagner-Doebler I."/>
            <person name="Fuhrman J.A."/>
        </authorList>
    </citation>
    <scope>NUCLEOTIDE SEQUENCE [LARGE SCALE GENOMIC DNA]</scope>
    <source>
        <strain evidence="1 2">DSW-1</strain>
    </source>
</reference>
<dbReference type="Proteomes" id="UP000030140">
    <property type="component" value="Unassembled WGS sequence"/>
</dbReference>
<dbReference type="PATRIC" id="fig|1300343.5.peg.498"/>
<name>A0A0A2GWB7_9FLAO</name>
<dbReference type="AlphaFoldDB" id="A0A0A2GWB7"/>
<accession>A0A0A2GWB7</accession>
<dbReference type="EMBL" id="JSAQ01000001">
    <property type="protein sequence ID" value="KGO06813.1"/>
    <property type="molecule type" value="Genomic_DNA"/>
</dbReference>
<evidence type="ECO:0000313" key="1">
    <source>
        <dbReference type="EMBL" id="KGO06813.1"/>
    </source>
</evidence>
<protein>
    <recommendedName>
        <fullName evidence="3">Phosphoribosylpyrophosphate synthetase</fullName>
    </recommendedName>
</protein>
<gene>
    <name evidence="1" type="ORF">NV36_08110</name>
</gene>
<proteinExistence type="predicted"/>
<keyword evidence="2" id="KW-1185">Reference proteome</keyword>
<evidence type="ECO:0008006" key="3">
    <source>
        <dbReference type="Google" id="ProtNLM"/>
    </source>
</evidence>
<dbReference type="RefSeq" id="WP_035326020.1">
    <property type="nucleotide sequence ID" value="NZ_CP015125.1"/>
</dbReference>